<name>A0A193LGK2_9GAMM</name>
<evidence type="ECO:0000313" key="4">
    <source>
        <dbReference type="EMBL" id="ANO51588.1"/>
    </source>
</evidence>
<dbReference type="InterPro" id="IPR037284">
    <property type="entry name" value="SUF_FeS_clus_asmbl_SufBD_sf"/>
</dbReference>
<evidence type="ECO:0000259" key="3">
    <source>
        <dbReference type="Pfam" id="PF19295"/>
    </source>
</evidence>
<proteinExistence type="inferred from homology"/>
<feature type="domain" description="SUF system FeS cluster assembly SufBD N-terminal" evidence="3">
    <location>
        <begin position="21"/>
        <end position="157"/>
    </location>
</feature>
<dbReference type="InterPro" id="IPR045595">
    <property type="entry name" value="SufBD_N"/>
</dbReference>
<organism evidence="4 5">
    <name type="scientific">Woeseia oceani</name>
    <dbReference type="NCBI Taxonomy" id="1548547"/>
    <lineage>
        <taxon>Bacteria</taxon>
        <taxon>Pseudomonadati</taxon>
        <taxon>Pseudomonadota</taxon>
        <taxon>Gammaproteobacteria</taxon>
        <taxon>Woeseiales</taxon>
        <taxon>Woeseiaceae</taxon>
        <taxon>Woeseia</taxon>
    </lineage>
</organism>
<sequence length="425" mass="45728">MNELQLNRALLEKAQSALPDDALRAVRENALSEFVRQGIPTTRDEDWRYTNLSNATKLSEQWLESIAANAATGVHGKAELPAIDAYPLLVSNGQVDDAMFAAVQSATNGVLQLRRLRDAADQVSADGPMDAFNAALLQDGLHITVAAGQTLDKPLAIFIADGGPAASQTRLVIQVADNASIDIVEYHTNGTPDEHFANTVTQLGLAAGARANIVRVQNRNSAQSQVGKLNAKVQRDATLDYASVDLGGSMIRQDVVADITGTGALVSLHGLYLATDKQFIDNHTRVDHRVGPANSREEYRGILNGRARCVFNGKAVVHKGADGTDAQQANHNLLLSDKAEVDTKPELEIYAEDVKCSHGATVGQLDKTALFYMQSRGLDREQAAHLLTRAFAAQILAKLPIKSLHAHIETLVDAKLDVLLEDASQ</sequence>
<dbReference type="Pfam" id="PF01458">
    <property type="entry name" value="SUFBD_core"/>
    <property type="match status" value="1"/>
</dbReference>
<dbReference type="InterPro" id="IPR000825">
    <property type="entry name" value="SUF_FeS_clus_asmbl_SufBD_core"/>
</dbReference>
<dbReference type="PANTHER" id="PTHR43575:SF1">
    <property type="entry name" value="PROTEIN ABCI7, CHLOROPLASTIC"/>
    <property type="match status" value="1"/>
</dbReference>
<dbReference type="RefSeq" id="WP_068616076.1">
    <property type="nucleotide sequence ID" value="NZ_CP016268.1"/>
</dbReference>
<dbReference type="OrthoDB" id="9768262at2"/>
<dbReference type="NCBIfam" id="TIGR01981">
    <property type="entry name" value="sufD"/>
    <property type="match status" value="1"/>
</dbReference>
<dbReference type="SUPFAM" id="SSF101960">
    <property type="entry name" value="Stabilizer of iron transporter SufD"/>
    <property type="match status" value="1"/>
</dbReference>
<dbReference type="PANTHER" id="PTHR43575">
    <property type="entry name" value="PROTEIN ABCI7, CHLOROPLASTIC"/>
    <property type="match status" value="1"/>
</dbReference>
<dbReference type="Pfam" id="PF19295">
    <property type="entry name" value="SufBD_N"/>
    <property type="match status" value="1"/>
</dbReference>
<feature type="domain" description="SUF system FeS cluster assembly SufBD core" evidence="2">
    <location>
        <begin position="160"/>
        <end position="391"/>
    </location>
</feature>
<evidence type="ECO:0000259" key="2">
    <source>
        <dbReference type="Pfam" id="PF01458"/>
    </source>
</evidence>
<dbReference type="InterPro" id="IPR055346">
    <property type="entry name" value="Fe-S_cluster_assembly_SufBD"/>
</dbReference>
<evidence type="ECO:0000256" key="1">
    <source>
        <dbReference type="ARBA" id="ARBA00043967"/>
    </source>
</evidence>
<dbReference type="InterPro" id="IPR011542">
    <property type="entry name" value="SUF_FeS_clus_asmbl_SufD"/>
</dbReference>
<gene>
    <name evidence="4" type="ORF">BA177_10585</name>
</gene>
<dbReference type="AlphaFoldDB" id="A0A193LGK2"/>
<accession>A0A193LGK2</accession>
<protein>
    <submittedName>
        <fullName evidence="4">Fe-S cluster assembly protein SufD</fullName>
    </submittedName>
</protein>
<dbReference type="EMBL" id="CP016268">
    <property type="protein sequence ID" value="ANO51588.1"/>
    <property type="molecule type" value="Genomic_DNA"/>
</dbReference>
<keyword evidence="5" id="KW-1185">Reference proteome</keyword>
<comment type="similarity">
    <text evidence="1">Belongs to the iron-sulfur cluster assembly SufBD family.</text>
</comment>
<dbReference type="STRING" id="1548547.BA177_10585"/>
<dbReference type="KEGG" id="woc:BA177_10585"/>
<dbReference type="GO" id="GO:0016226">
    <property type="term" value="P:iron-sulfur cluster assembly"/>
    <property type="evidence" value="ECO:0007669"/>
    <property type="project" value="InterPro"/>
</dbReference>
<evidence type="ECO:0000313" key="5">
    <source>
        <dbReference type="Proteomes" id="UP000092695"/>
    </source>
</evidence>
<dbReference type="Proteomes" id="UP000092695">
    <property type="component" value="Chromosome"/>
</dbReference>
<reference evidence="4 5" key="1">
    <citation type="submission" date="2016-06" db="EMBL/GenBank/DDBJ databases">
        <title>Complete genome sequence of a deep-branching marine Gamma Proteobacterium Woeseia oceani type strain XK5.</title>
        <authorList>
            <person name="Mu D."/>
            <person name="Du Z."/>
        </authorList>
    </citation>
    <scope>NUCLEOTIDE SEQUENCE [LARGE SCALE GENOMIC DNA]</scope>
    <source>
        <strain evidence="4 5">XK5</strain>
    </source>
</reference>